<keyword evidence="3" id="KW-1185">Reference proteome</keyword>
<protein>
    <submittedName>
        <fullName evidence="2">Alpha/beta hydrolase</fullName>
    </submittedName>
</protein>
<feature type="chain" id="PRO_5037905762" evidence="1">
    <location>
        <begin position="19"/>
        <end position="469"/>
    </location>
</feature>
<dbReference type="Proteomes" id="UP000707206">
    <property type="component" value="Unassembled WGS sequence"/>
</dbReference>
<dbReference type="GO" id="GO:0016787">
    <property type="term" value="F:hydrolase activity"/>
    <property type="evidence" value="ECO:0007669"/>
    <property type="project" value="UniProtKB-KW"/>
</dbReference>
<evidence type="ECO:0000256" key="1">
    <source>
        <dbReference type="SAM" id="SignalP"/>
    </source>
</evidence>
<dbReference type="SUPFAM" id="SSF53474">
    <property type="entry name" value="alpha/beta-Hydrolases"/>
    <property type="match status" value="1"/>
</dbReference>
<reference evidence="2" key="2">
    <citation type="submission" date="2020-03" db="EMBL/GenBank/DDBJ databases">
        <title>Flavobacteriaceae bacterium strain TP-CH-4, a member of the family Flavobacteriaceae isolated from a deep-sea seamount.</title>
        <authorList>
            <person name="Zhang D.-C."/>
        </authorList>
    </citation>
    <scope>NUCLEOTIDE SEQUENCE</scope>
    <source>
        <strain evidence="2">TP-CH-4</strain>
    </source>
</reference>
<evidence type="ECO:0000313" key="2">
    <source>
        <dbReference type="EMBL" id="NHF57912.1"/>
    </source>
</evidence>
<dbReference type="EMBL" id="VIKU02000001">
    <property type="protein sequence ID" value="NHF57912.1"/>
    <property type="molecule type" value="Genomic_DNA"/>
</dbReference>
<accession>A0A967AUN4</accession>
<dbReference type="AlphaFoldDB" id="A0A967AUN4"/>
<name>A0A967AUN4_9FLAO</name>
<keyword evidence="1" id="KW-0732">Signal</keyword>
<proteinExistence type="predicted"/>
<gene>
    <name evidence="2" type="ORF">FK220_001065</name>
</gene>
<dbReference type="InterPro" id="IPR029058">
    <property type="entry name" value="AB_hydrolase_fold"/>
</dbReference>
<evidence type="ECO:0000313" key="3">
    <source>
        <dbReference type="Proteomes" id="UP000707206"/>
    </source>
</evidence>
<feature type="signal peptide" evidence="1">
    <location>
        <begin position="1"/>
        <end position="18"/>
    </location>
</feature>
<organism evidence="2 3">
    <name type="scientific">Pelagihabitans pacificus</name>
    <dbReference type="NCBI Taxonomy" id="2696054"/>
    <lineage>
        <taxon>Bacteria</taxon>
        <taxon>Pseudomonadati</taxon>
        <taxon>Bacteroidota</taxon>
        <taxon>Flavobacteriia</taxon>
        <taxon>Flavobacteriales</taxon>
        <taxon>Flavobacteriaceae</taxon>
        <taxon>Pelagihabitans</taxon>
    </lineage>
</organism>
<sequence length="469" mass="53894">MKQFLLVLALGAAFSSTAQLTLRKGIVIDSIQVNDTIPEDYALYIPKRFDVSKKWPVIFIFDMQGKGRQALGMFREAAEKQGYILAASNNIQDSLSIAKNILISGRLLSSVAALLPLDPNRLYAAGFAAGGRFASMVPTFVNDIKGVISCGAPIANMELLNSRKPFHFLGIVGNEDFNYPEMLYLEKELNKKGFPNQLLVFDGGAEWPSPEYISKAMEMLSLAEMAKKNVARDSIFIARTYKENLNHVNRLMTEQKQWMAHDLLEELIDVYTPLRNVDSLRTSAKTVKRSRGYRSQNRSQNTVFFKESFIKDDYDYYLEEDILTYNYNNLGWWNYQMEELAKYEKSGDRFTRQMGRRLNGYLNALIEDNIDLIRLQQPVDMEALNFLYMLKTITEPNAFEYYLKVISNSAKVDDYGTALFYLEELLKNGYTDVDKLYSLEGTALLRITPEFNDLIEKYLKDARYEIIEE</sequence>
<dbReference type="Gene3D" id="3.40.50.1820">
    <property type="entry name" value="alpha/beta hydrolase"/>
    <property type="match status" value="1"/>
</dbReference>
<comment type="caution">
    <text evidence="2">The sequence shown here is derived from an EMBL/GenBank/DDBJ whole genome shotgun (WGS) entry which is preliminary data.</text>
</comment>
<dbReference type="RefSeq" id="WP_152572436.1">
    <property type="nucleotide sequence ID" value="NZ_VIKU02000001.1"/>
</dbReference>
<reference evidence="2" key="1">
    <citation type="submission" date="2019-07" db="EMBL/GenBank/DDBJ databases">
        <authorList>
            <person name="De-Chao Zhang Q."/>
        </authorList>
    </citation>
    <scope>NUCLEOTIDE SEQUENCE</scope>
    <source>
        <strain evidence="2">TP-CH-4</strain>
    </source>
</reference>
<keyword evidence="2" id="KW-0378">Hydrolase</keyword>